<accession>A0A368SHV0</accession>
<organism evidence="1">
    <name type="scientific">Setaria italica</name>
    <name type="common">Foxtail millet</name>
    <name type="synonym">Panicum italicum</name>
    <dbReference type="NCBI Taxonomy" id="4555"/>
    <lineage>
        <taxon>Eukaryota</taxon>
        <taxon>Viridiplantae</taxon>
        <taxon>Streptophyta</taxon>
        <taxon>Embryophyta</taxon>
        <taxon>Tracheophyta</taxon>
        <taxon>Spermatophyta</taxon>
        <taxon>Magnoliopsida</taxon>
        <taxon>Liliopsida</taxon>
        <taxon>Poales</taxon>
        <taxon>Poaceae</taxon>
        <taxon>PACMAD clade</taxon>
        <taxon>Panicoideae</taxon>
        <taxon>Panicodae</taxon>
        <taxon>Paniceae</taxon>
        <taxon>Cenchrinae</taxon>
        <taxon>Setaria</taxon>
    </lineage>
</organism>
<reference evidence="1" key="2">
    <citation type="submission" date="2015-07" db="EMBL/GenBank/DDBJ databases">
        <authorList>
            <person name="Noorani M."/>
        </authorList>
    </citation>
    <scope>NUCLEOTIDE SEQUENCE</scope>
    <source>
        <strain evidence="1">Yugu1</strain>
    </source>
</reference>
<protein>
    <submittedName>
        <fullName evidence="1">Uncharacterized protein</fullName>
    </submittedName>
</protein>
<dbReference type="AlphaFoldDB" id="A0A368SHV0"/>
<dbReference type="EMBL" id="CM003536">
    <property type="protein sequence ID" value="RCV41933.1"/>
    <property type="molecule type" value="Genomic_DNA"/>
</dbReference>
<sequence>MAKEGRNQKTNYKSKKRHSSVWLTFLRMAKLQFSLLPARNLNMESPLHSGPLAWRVATLNFFAVGSVEIRADAARFFSGARSAGEVGRGRAVRCNA</sequence>
<evidence type="ECO:0000313" key="1">
    <source>
        <dbReference type="EMBL" id="RCV41933.1"/>
    </source>
</evidence>
<gene>
    <name evidence="1" type="ORF">SETIT_9G174800v2</name>
</gene>
<reference evidence="1" key="1">
    <citation type="journal article" date="2012" name="Nat. Biotechnol.">
        <title>Reference genome sequence of the model plant Setaria.</title>
        <authorList>
            <person name="Bennetzen J.L."/>
            <person name="Schmutz J."/>
            <person name="Wang H."/>
            <person name="Percifield R."/>
            <person name="Hawkins J."/>
            <person name="Pontaroli A.C."/>
            <person name="Estep M."/>
            <person name="Feng L."/>
            <person name="Vaughn J.N."/>
            <person name="Grimwood J."/>
            <person name="Jenkins J."/>
            <person name="Barry K."/>
            <person name="Lindquist E."/>
            <person name="Hellsten U."/>
            <person name="Deshpande S."/>
            <person name="Wang X."/>
            <person name="Wu X."/>
            <person name="Mitros T."/>
            <person name="Triplett J."/>
            <person name="Yang X."/>
            <person name="Ye C.Y."/>
            <person name="Mauro-Herrera M."/>
            <person name="Wang L."/>
            <person name="Li P."/>
            <person name="Sharma M."/>
            <person name="Sharma R."/>
            <person name="Ronald P.C."/>
            <person name="Panaud O."/>
            <person name="Kellogg E.A."/>
            <person name="Brutnell T.P."/>
            <person name="Doust A.N."/>
            <person name="Tuskan G.A."/>
            <person name="Rokhsar D."/>
            <person name="Devos K.M."/>
        </authorList>
    </citation>
    <scope>NUCLEOTIDE SEQUENCE [LARGE SCALE GENOMIC DNA]</scope>
    <source>
        <strain evidence="1">Yugu1</strain>
    </source>
</reference>
<name>A0A368SHV0_SETIT</name>
<proteinExistence type="predicted"/>